<evidence type="ECO:0000313" key="1">
    <source>
        <dbReference type="EMBL" id="MFC4013141.1"/>
    </source>
</evidence>
<sequence length="85" mass="9381">MAIARLWPLCSPEGKEGIKELTDAVTKAFSYTRTISSPLTKGETIEASLRDHLRTLSDTVFADLAYELPRPAIPQEPTTPRQIPA</sequence>
<proteinExistence type="predicted"/>
<dbReference type="Proteomes" id="UP001595851">
    <property type="component" value="Unassembled WGS sequence"/>
</dbReference>
<dbReference type="EMBL" id="JBHSBI010000026">
    <property type="protein sequence ID" value="MFC4013141.1"/>
    <property type="molecule type" value="Genomic_DNA"/>
</dbReference>
<reference evidence="2" key="1">
    <citation type="journal article" date="2019" name="Int. J. Syst. Evol. Microbiol.">
        <title>The Global Catalogue of Microorganisms (GCM) 10K type strain sequencing project: providing services to taxonomists for standard genome sequencing and annotation.</title>
        <authorList>
            <consortium name="The Broad Institute Genomics Platform"/>
            <consortium name="The Broad Institute Genome Sequencing Center for Infectious Disease"/>
            <person name="Wu L."/>
            <person name="Ma J."/>
        </authorList>
    </citation>
    <scope>NUCLEOTIDE SEQUENCE [LARGE SCALE GENOMIC DNA]</scope>
    <source>
        <strain evidence="2">TBRC 1276</strain>
    </source>
</reference>
<name>A0ABV8GGR0_9ACTN</name>
<organism evidence="1 2">
    <name type="scientific">Nonomuraea purpurea</name>
    <dbReference type="NCBI Taxonomy" id="1849276"/>
    <lineage>
        <taxon>Bacteria</taxon>
        <taxon>Bacillati</taxon>
        <taxon>Actinomycetota</taxon>
        <taxon>Actinomycetes</taxon>
        <taxon>Streptosporangiales</taxon>
        <taxon>Streptosporangiaceae</taxon>
        <taxon>Nonomuraea</taxon>
    </lineage>
</organism>
<dbReference type="RefSeq" id="WP_379533022.1">
    <property type="nucleotide sequence ID" value="NZ_JBHSBI010000026.1"/>
</dbReference>
<keyword evidence="2" id="KW-1185">Reference proteome</keyword>
<evidence type="ECO:0000313" key="2">
    <source>
        <dbReference type="Proteomes" id="UP001595851"/>
    </source>
</evidence>
<comment type="caution">
    <text evidence="1">The sequence shown here is derived from an EMBL/GenBank/DDBJ whole genome shotgun (WGS) entry which is preliminary data.</text>
</comment>
<accession>A0ABV8GGR0</accession>
<gene>
    <name evidence="1" type="ORF">ACFOY2_38355</name>
</gene>
<protein>
    <submittedName>
        <fullName evidence="1">Uncharacterized protein</fullName>
    </submittedName>
</protein>